<dbReference type="Pfam" id="PF02645">
    <property type="entry name" value="DegV"/>
    <property type="match status" value="1"/>
</dbReference>
<dbReference type="Proteomes" id="UP000236723">
    <property type="component" value="Unassembled WGS sequence"/>
</dbReference>
<accession>A0A1H6BKC9</accession>
<proteinExistence type="predicted"/>
<name>A0A1H6BKC9_9ACTN</name>
<dbReference type="GO" id="GO:0008289">
    <property type="term" value="F:lipid binding"/>
    <property type="evidence" value="ECO:0007669"/>
    <property type="project" value="UniProtKB-KW"/>
</dbReference>
<dbReference type="NCBIfam" id="TIGR00762">
    <property type="entry name" value="DegV"/>
    <property type="match status" value="1"/>
</dbReference>
<dbReference type="EMBL" id="FNVO01000007">
    <property type="protein sequence ID" value="SEG60915.1"/>
    <property type="molecule type" value="Genomic_DNA"/>
</dbReference>
<evidence type="ECO:0000256" key="1">
    <source>
        <dbReference type="ARBA" id="ARBA00023121"/>
    </source>
</evidence>
<reference evidence="3" key="1">
    <citation type="submission" date="2016-10" db="EMBL/GenBank/DDBJ databases">
        <authorList>
            <person name="Varghese N."/>
            <person name="Submissions S."/>
        </authorList>
    </citation>
    <scope>NUCLEOTIDE SEQUENCE [LARGE SCALE GENOMIC DNA]</scope>
    <source>
        <strain evidence="3">DSM 43163</strain>
    </source>
</reference>
<dbReference type="PANTHER" id="PTHR33434:SF2">
    <property type="entry name" value="FATTY ACID-BINDING PROTEIN TM_1468"/>
    <property type="match status" value="1"/>
</dbReference>
<sequence length="287" mass="29347">MYSPSMGSAVAIVTDSSAYLPAELSERHGLITVPLQIAVGGTVRDETELTVEQTARALKEWRPVTTSRPAPERFAHAYKAAAGAGAAAIVSVHLSAAMSGTVEAARLAAEAAPVPVRVVDTGTIGMGLGFAALSAAATARQGGDAAAAAAAALRRAELSRSLFYVDTLEHLRRGGRIGGAAGLLGSALMVKPLLNIVDGRIAPLEKVRTASRALARMEELVVETAGDRPVDIGVQHLAAAGRAEALAARLRERIPGLQDVYVGEVGPVIGAHVGPGMLGVVVAPQLP</sequence>
<dbReference type="InterPro" id="IPR043168">
    <property type="entry name" value="DegV_C"/>
</dbReference>
<evidence type="ECO:0000313" key="3">
    <source>
        <dbReference type="Proteomes" id="UP000236723"/>
    </source>
</evidence>
<organism evidence="2 3">
    <name type="scientific">Thermomonospora echinospora</name>
    <dbReference type="NCBI Taxonomy" id="1992"/>
    <lineage>
        <taxon>Bacteria</taxon>
        <taxon>Bacillati</taxon>
        <taxon>Actinomycetota</taxon>
        <taxon>Actinomycetes</taxon>
        <taxon>Streptosporangiales</taxon>
        <taxon>Thermomonosporaceae</taxon>
        <taxon>Thermomonospora</taxon>
    </lineage>
</organism>
<keyword evidence="1" id="KW-0446">Lipid-binding</keyword>
<dbReference type="InterPro" id="IPR050270">
    <property type="entry name" value="DegV_domain_contain"/>
</dbReference>
<dbReference type="PANTHER" id="PTHR33434">
    <property type="entry name" value="DEGV DOMAIN-CONTAINING PROTEIN DR_1986-RELATED"/>
    <property type="match status" value="1"/>
</dbReference>
<dbReference type="Gene3D" id="3.30.1180.10">
    <property type="match status" value="1"/>
</dbReference>
<protein>
    <submittedName>
        <fullName evidence="2">EDD domain protein, DegV family</fullName>
    </submittedName>
</protein>
<dbReference type="InterPro" id="IPR003797">
    <property type="entry name" value="DegV"/>
</dbReference>
<gene>
    <name evidence="2" type="ORF">SAMN04489712_107167</name>
</gene>
<dbReference type="SUPFAM" id="SSF82549">
    <property type="entry name" value="DAK1/DegV-like"/>
    <property type="match status" value="1"/>
</dbReference>
<dbReference type="AlphaFoldDB" id="A0A1H6BKC9"/>
<dbReference type="PROSITE" id="PS51482">
    <property type="entry name" value="DEGV"/>
    <property type="match status" value="1"/>
</dbReference>
<keyword evidence="3" id="KW-1185">Reference proteome</keyword>
<evidence type="ECO:0000313" key="2">
    <source>
        <dbReference type="EMBL" id="SEG60915.1"/>
    </source>
</evidence>
<dbReference type="Gene3D" id="3.40.50.10170">
    <property type="match status" value="1"/>
</dbReference>